<evidence type="ECO:0000313" key="3">
    <source>
        <dbReference type="EMBL" id="KAI9632612.1"/>
    </source>
</evidence>
<dbReference type="InterPro" id="IPR023210">
    <property type="entry name" value="NADP_OxRdtase_dom"/>
</dbReference>
<accession>A0AA38H109</accession>
<name>A0AA38H109_9TREE</name>
<dbReference type="RefSeq" id="XP_052942389.1">
    <property type="nucleotide sequence ID" value="XM_053091333.1"/>
</dbReference>
<dbReference type="SUPFAM" id="SSF51430">
    <property type="entry name" value="NAD(P)-linked oxidoreductase"/>
    <property type="match status" value="1"/>
</dbReference>
<dbReference type="InterPro" id="IPR036812">
    <property type="entry name" value="NAD(P)_OxRdtase_dom_sf"/>
</dbReference>
<keyword evidence="4" id="KW-1185">Reference proteome</keyword>
<comment type="caution">
    <text evidence="3">The sequence shown here is derived from an EMBL/GenBank/DDBJ whole genome shotgun (WGS) entry which is preliminary data.</text>
</comment>
<dbReference type="GO" id="GO:0005829">
    <property type="term" value="C:cytosol"/>
    <property type="evidence" value="ECO:0007669"/>
    <property type="project" value="UniProtKB-ARBA"/>
</dbReference>
<protein>
    <submittedName>
        <fullName evidence="3">NADP-dependent oxidoreductase domain-containing protein</fullName>
    </submittedName>
</protein>
<dbReference type="InterPro" id="IPR050523">
    <property type="entry name" value="AKR_Detox_Biosynth"/>
</dbReference>
<dbReference type="EMBL" id="JAKWFO010000014">
    <property type="protein sequence ID" value="KAI9632612.1"/>
    <property type="molecule type" value="Genomic_DNA"/>
</dbReference>
<dbReference type="GeneID" id="77730538"/>
<evidence type="ECO:0000256" key="1">
    <source>
        <dbReference type="ARBA" id="ARBA00023002"/>
    </source>
</evidence>
<proteinExistence type="predicted"/>
<dbReference type="PANTHER" id="PTHR43364">
    <property type="entry name" value="NADH-SPECIFIC METHYLGLYOXAL REDUCTASE-RELATED"/>
    <property type="match status" value="1"/>
</dbReference>
<dbReference type="Pfam" id="PF00248">
    <property type="entry name" value="Aldo_ket_red"/>
    <property type="match status" value="1"/>
</dbReference>
<reference evidence="3" key="1">
    <citation type="journal article" date="2022" name="G3 (Bethesda)">
        <title>High quality genome of the basidiomycete yeast Dioszegia hungarica PDD-24b-2 isolated from cloud water.</title>
        <authorList>
            <person name="Jarrige D."/>
            <person name="Haridas S."/>
            <person name="Bleykasten-Grosshans C."/>
            <person name="Joly M."/>
            <person name="Nadalig T."/>
            <person name="Sancelme M."/>
            <person name="Vuilleumier S."/>
            <person name="Grigoriev I.V."/>
            <person name="Amato P."/>
            <person name="Bringel F."/>
        </authorList>
    </citation>
    <scope>NUCLEOTIDE SEQUENCE</scope>
    <source>
        <strain evidence="3">PDD-24b-2</strain>
    </source>
</reference>
<evidence type="ECO:0000259" key="2">
    <source>
        <dbReference type="Pfam" id="PF00248"/>
    </source>
</evidence>
<dbReference type="PANTHER" id="PTHR43364:SF4">
    <property type="entry name" value="NAD(P)-LINKED OXIDOREDUCTASE SUPERFAMILY PROTEIN"/>
    <property type="match status" value="1"/>
</dbReference>
<organism evidence="3 4">
    <name type="scientific">Dioszegia hungarica</name>
    <dbReference type="NCBI Taxonomy" id="4972"/>
    <lineage>
        <taxon>Eukaryota</taxon>
        <taxon>Fungi</taxon>
        <taxon>Dikarya</taxon>
        <taxon>Basidiomycota</taxon>
        <taxon>Agaricomycotina</taxon>
        <taxon>Tremellomycetes</taxon>
        <taxon>Tremellales</taxon>
        <taxon>Bulleribasidiaceae</taxon>
        <taxon>Dioszegia</taxon>
    </lineage>
</organism>
<dbReference type="Gene3D" id="3.20.20.100">
    <property type="entry name" value="NADP-dependent oxidoreductase domain"/>
    <property type="match status" value="1"/>
</dbReference>
<evidence type="ECO:0000313" key="4">
    <source>
        <dbReference type="Proteomes" id="UP001164286"/>
    </source>
</evidence>
<feature type="domain" description="NADP-dependent oxidoreductase" evidence="2">
    <location>
        <begin position="15"/>
        <end position="318"/>
    </location>
</feature>
<dbReference type="AlphaFoldDB" id="A0AA38H109"/>
<keyword evidence="1" id="KW-0560">Oxidoreductase</keyword>
<dbReference type="Proteomes" id="UP001164286">
    <property type="component" value="Unassembled WGS sequence"/>
</dbReference>
<sequence>MEYVNLGGSGLKVSKIILGCMTYGSSYKWMVSDEQEAIKHIKYAYDQGINTFDTANVYSAGESEVLLGKMLKQHNVPRESVVIMTKTYAPGDKPDKWGPAGINNQLGLSRKHILASVKDSLERLQLDYIDVLQCHRFDKDTPIEETMHALHDVVRSGQVRYVGMSSCFAWQFQLMQQYAIHNKLTPFISMQNQYNALFREEEREMMPTIEHFGVGCIPWGPLSGGTLARPAAKFSDSERSDKYHAYNKGPSDDEIIAAVEKIAKAKGIPMVHVALAWVLSKPYVTAPIVGVKSIERMDEIIAALKVRLTDEEIKAIEAEYKDQPIKGHSGLQDGVNAEN</sequence>
<dbReference type="GO" id="GO:0016491">
    <property type="term" value="F:oxidoreductase activity"/>
    <property type="evidence" value="ECO:0007669"/>
    <property type="project" value="UniProtKB-KW"/>
</dbReference>
<gene>
    <name evidence="3" type="ORF">MKK02DRAFT_40917</name>
</gene>
<dbReference type="CDD" id="cd19079">
    <property type="entry name" value="AKR_EcYajO-like"/>
    <property type="match status" value="1"/>
</dbReference>
<dbReference type="FunFam" id="3.20.20.100:FF:000004">
    <property type="entry name" value="Oxidoreductase, aldo/keto reductase"/>
    <property type="match status" value="1"/>
</dbReference>